<dbReference type="Proteomes" id="UP000185739">
    <property type="component" value="Chromosome"/>
</dbReference>
<feature type="domain" description="PIN" evidence="1">
    <location>
        <begin position="10"/>
        <end position="68"/>
    </location>
</feature>
<evidence type="ECO:0000259" key="1">
    <source>
        <dbReference type="Pfam" id="PF13470"/>
    </source>
</evidence>
<sequence>MSREKFDRYLDRDLRQQFVELYRRHARLFHVSEADETMLQEPCRDPRDNKFLALALACSADVVVSSDEDLLTLNPYRRIPVVLPRDFLER</sequence>
<evidence type="ECO:0000313" key="2">
    <source>
        <dbReference type="EMBL" id="APR05212.1"/>
    </source>
</evidence>
<dbReference type="PANTHER" id="PTHR34610">
    <property type="entry name" value="SSL7007 PROTEIN"/>
    <property type="match status" value="1"/>
</dbReference>
<reference evidence="2 3" key="1">
    <citation type="submission" date="2016-12" db="EMBL/GenBank/DDBJ databases">
        <title>Complete genome sequence of Thauera chlorobenzoica, a Betaproteobacterium degrading haloaromatics anaerobically to CO2 and halides.</title>
        <authorList>
            <person name="Goris T."/>
            <person name="Mergelsberg M."/>
            <person name="Boll M."/>
        </authorList>
    </citation>
    <scope>NUCLEOTIDE SEQUENCE [LARGE SCALE GENOMIC DNA]</scope>
    <source>
        <strain evidence="2 3">3CB1</strain>
    </source>
</reference>
<dbReference type="Pfam" id="PF13470">
    <property type="entry name" value="PIN_3"/>
    <property type="match status" value="1"/>
</dbReference>
<dbReference type="KEGG" id="tcl:Tchl_2372"/>
<dbReference type="PANTHER" id="PTHR34610:SF3">
    <property type="entry name" value="SSL7007 PROTEIN"/>
    <property type="match status" value="1"/>
</dbReference>
<dbReference type="InterPro" id="IPR002850">
    <property type="entry name" value="PIN_toxin-like"/>
</dbReference>
<protein>
    <recommendedName>
        <fullName evidence="1">PIN domain-containing protein</fullName>
    </recommendedName>
</protein>
<dbReference type="NCBIfam" id="TIGR00305">
    <property type="entry name" value="putative toxin-antitoxin system toxin component, PIN family"/>
    <property type="match status" value="1"/>
</dbReference>
<dbReference type="EMBL" id="CP018839">
    <property type="protein sequence ID" value="APR05212.1"/>
    <property type="molecule type" value="Genomic_DNA"/>
</dbReference>
<organism evidence="2 3">
    <name type="scientific">Thauera chlorobenzoica</name>
    <dbReference type="NCBI Taxonomy" id="96773"/>
    <lineage>
        <taxon>Bacteria</taxon>
        <taxon>Pseudomonadati</taxon>
        <taxon>Pseudomonadota</taxon>
        <taxon>Betaproteobacteria</taxon>
        <taxon>Rhodocyclales</taxon>
        <taxon>Zoogloeaceae</taxon>
        <taxon>Thauera</taxon>
    </lineage>
</organism>
<keyword evidence="3" id="KW-1185">Reference proteome</keyword>
<dbReference type="STRING" id="96773.Tchl_2372"/>
<proteinExistence type="predicted"/>
<dbReference type="AlphaFoldDB" id="A0A1L6FE81"/>
<evidence type="ECO:0000313" key="3">
    <source>
        <dbReference type="Proteomes" id="UP000185739"/>
    </source>
</evidence>
<gene>
    <name evidence="2" type="ORF">Tchl_2372</name>
</gene>
<name>A0A1L6FE81_9RHOO</name>
<accession>A0A1L6FE81</accession>
<dbReference type="InterPro" id="IPR002716">
    <property type="entry name" value="PIN_dom"/>
</dbReference>